<dbReference type="GO" id="GO:0008171">
    <property type="term" value="F:O-methyltransferase activity"/>
    <property type="evidence" value="ECO:0007669"/>
    <property type="project" value="InterPro"/>
</dbReference>
<protein>
    <submittedName>
        <fullName evidence="5">O-methyltransferase</fullName>
    </submittedName>
</protein>
<dbReference type="Gene3D" id="3.40.50.150">
    <property type="entry name" value="Vaccinia Virus protein VP39"/>
    <property type="match status" value="1"/>
</dbReference>
<keyword evidence="1 5" id="KW-0489">Methyltransferase</keyword>
<organism evidence="5 6">
    <name type="scientific">Aspergillus taichungensis</name>
    <dbReference type="NCBI Taxonomy" id="482145"/>
    <lineage>
        <taxon>Eukaryota</taxon>
        <taxon>Fungi</taxon>
        <taxon>Dikarya</taxon>
        <taxon>Ascomycota</taxon>
        <taxon>Pezizomycotina</taxon>
        <taxon>Eurotiomycetes</taxon>
        <taxon>Eurotiomycetidae</taxon>
        <taxon>Eurotiales</taxon>
        <taxon>Aspergillaceae</taxon>
        <taxon>Aspergillus</taxon>
        <taxon>Aspergillus subgen. Circumdati</taxon>
    </lineage>
</organism>
<dbReference type="AlphaFoldDB" id="A0A2J5I3I4"/>
<dbReference type="Gene3D" id="1.10.10.10">
    <property type="entry name" value="Winged helix-like DNA-binding domain superfamily/Winged helix DNA-binding domain"/>
    <property type="match status" value="1"/>
</dbReference>
<dbReference type="PROSITE" id="PS51683">
    <property type="entry name" value="SAM_OMT_II"/>
    <property type="match status" value="1"/>
</dbReference>
<keyword evidence="3" id="KW-0949">S-adenosyl-L-methionine</keyword>
<dbReference type="GO" id="GO:0044550">
    <property type="term" value="P:secondary metabolite biosynthetic process"/>
    <property type="evidence" value="ECO:0007669"/>
    <property type="project" value="UniProtKB-ARBA"/>
</dbReference>
<keyword evidence="6" id="KW-1185">Reference proteome</keyword>
<evidence type="ECO:0000259" key="4">
    <source>
        <dbReference type="Pfam" id="PF00891"/>
    </source>
</evidence>
<name>A0A2J5I3I4_9EURO</name>
<dbReference type="GO" id="GO:0032259">
    <property type="term" value="P:methylation"/>
    <property type="evidence" value="ECO:0007669"/>
    <property type="project" value="UniProtKB-KW"/>
</dbReference>
<evidence type="ECO:0000256" key="1">
    <source>
        <dbReference type="ARBA" id="ARBA00022603"/>
    </source>
</evidence>
<evidence type="ECO:0000256" key="2">
    <source>
        <dbReference type="ARBA" id="ARBA00022679"/>
    </source>
</evidence>
<keyword evidence="2 5" id="KW-0808">Transferase</keyword>
<evidence type="ECO:0000313" key="5">
    <source>
        <dbReference type="EMBL" id="PLN84428.1"/>
    </source>
</evidence>
<gene>
    <name evidence="5" type="ORF">BDW42DRAFT_199531</name>
</gene>
<dbReference type="PANTHER" id="PTHR43712">
    <property type="entry name" value="PUTATIVE (AFU_ORTHOLOGUE AFUA_4G14580)-RELATED"/>
    <property type="match status" value="1"/>
</dbReference>
<dbReference type="OrthoDB" id="1535081at2759"/>
<evidence type="ECO:0000256" key="3">
    <source>
        <dbReference type="ARBA" id="ARBA00022691"/>
    </source>
</evidence>
<dbReference type="InterPro" id="IPR001077">
    <property type="entry name" value="COMT_C"/>
</dbReference>
<dbReference type="SUPFAM" id="SSF53335">
    <property type="entry name" value="S-adenosyl-L-methionine-dependent methyltransferases"/>
    <property type="match status" value="1"/>
</dbReference>
<dbReference type="InterPro" id="IPR029063">
    <property type="entry name" value="SAM-dependent_MTases_sf"/>
</dbReference>
<dbReference type="PANTHER" id="PTHR43712:SF17">
    <property type="entry name" value="O-METHYLTRANSFERASE"/>
    <property type="match status" value="1"/>
</dbReference>
<dbReference type="Pfam" id="PF00891">
    <property type="entry name" value="Methyltransf_2"/>
    <property type="match status" value="1"/>
</dbReference>
<feature type="domain" description="O-methyltransferase C-terminal" evidence="4">
    <location>
        <begin position="253"/>
        <end position="392"/>
    </location>
</feature>
<dbReference type="InterPro" id="IPR036390">
    <property type="entry name" value="WH_DNA-bd_sf"/>
</dbReference>
<proteinExistence type="predicted"/>
<dbReference type="EMBL" id="KZ559511">
    <property type="protein sequence ID" value="PLN84428.1"/>
    <property type="molecule type" value="Genomic_DNA"/>
</dbReference>
<dbReference type="InterPro" id="IPR036388">
    <property type="entry name" value="WH-like_DNA-bd_sf"/>
</dbReference>
<sequence>MSIPTATPNSPVDNSIASRPGNIGAVPSLLAEIQQGIQDLDTSTDEPRKDLLVRCRALVQAIETPRENMVDHIWGQMGVISAVAFGVDCGLWVLMAQNGDQPQKVTNLAGDLGVDPELLRRLMRHICAMGLFIEVGEDEYRPTNYTKALRLPQIGHGYLGLASSTGGATLKFHEFSRQKGWENSTNQQDTALMSAYHTDKDMFTWVHDQGYGQHLNDYLGGYNLGRPRWMDPSVYPVQERLIKDADTGPDAVFLVDIGGNVGHDLERFHRRHPHAPGKLILQDLPMMIHQIRDLDPVIVRMECDFYDEQPVKGARAYYIHSTLHNWPDHLCDVILANIKAAMRPGYSKLLINENVVPATNAHWETTGLDMMMLTLFSSMQRTSAMWYDLIEKRAGLKIVKIWSGGKGVESVIECEIPWEE</sequence>
<dbReference type="SUPFAM" id="SSF46785">
    <property type="entry name" value="Winged helix' DNA-binding domain"/>
    <property type="match status" value="1"/>
</dbReference>
<evidence type="ECO:0000313" key="6">
    <source>
        <dbReference type="Proteomes" id="UP000235023"/>
    </source>
</evidence>
<dbReference type="InterPro" id="IPR016461">
    <property type="entry name" value="COMT-like"/>
</dbReference>
<reference evidence="6" key="1">
    <citation type="submission" date="2017-12" db="EMBL/GenBank/DDBJ databases">
        <authorList>
            <consortium name="DOE Joint Genome Institute"/>
            <person name="Mondo S.J."/>
            <person name="Kjaerbolling I."/>
            <person name="Vesth T.C."/>
            <person name="Frisvad J.C."/>
            <person name="Nybo J.L."/>
            <person name="Theobald S."/>
            <person name="Kuo A."/>
            <person name="Bowyer P."/>
            <person name="Matsuda Y."/>
            <person name="Lyhne E.K."/>
            <person name="Kogle M.E."/>
            <person name="Clum A."/>
            <person name="Lipzen A."/>
            <person name="Salamov A."/>
            <person name="Ngan C.Y."/>
            <person name="Daum C."/>
            <person name="Chiniquy J."/>
            <person name="Barry K."/>
            <person name="LaButti K."/>
            <person name="Haridas S."/>
            <person name="Simmons B.A."/>
            <person name="Magnuson J.K."/>
            <person name="Mortensen U.H."/>
            <person name="Larsen T.O."/>
            <person name="Grigoriev I.V."/>
            <person name="Baker S.E."/>
            <person name="Andersen M.R."/>
            <person name="Nordberg H.P."/>
            <person name="Cantor M.N."/>
            <person name="Hua S.X."/>
        </authorList>
    </citation>
    <scope>NUCLEOTIDE SEQUENCE [LARGE SCALE GENOMIC DNA]</scope>
    <source>
        <strain evidence="6">IBT 19404</strain>
    </source>
</reference>
<accession>A0A2J5I3I4</accession>
<dbReference type="Proteomes" id="UP000235023">
    <property type="component" value="Unassembled WGS sequence"/>
</dbReference>